<dbReference type="PATRIC" id="fig|45658.8.peg.3730"/>
<keyword evidence="1" id="KW-0479">Metal-binding</keyword>
<proteinExistence type="predicted"/>
<dbReference type="InterPro" id="IPR051610">
    <property type="entry name" value="GPI/OXD"/>
</dbReference>
<dbReference type="PANTHER" id="PTHR35848">
    <property type="entry name" value="OXALATE-BINDING PROTEIN"/>
    <property type="match status" value="1"/>
</dbReference>
<dbReference type="Proteomes" id="UP000095131">
    <property type="component" value="Unassembled WGS sequence"/>
</dbReference>
<evidence type="ECO:0000259" key="2">
    <source>
        <dbReference type="Pfam" id="PF07883"/>
    </source>
</evidence>
<reference evidence="3 4" key="1">
    <citation type="submission" date="2016-08" db="EMBL/GenBank/DDBJ databases">
        <title>Genome sequencing of Vibrio scophthalmi strain FP3289, an isolated from Paralichthys olivaceus.</title>
        <authorList>
            <person name="Han H.-J."/>
        </authorList>
    </citation>
    <scope>NUCLEOTIDE SEQUENCE [LARGE SCALE GENOMIC DNA]</scope>
    <source>
        <strain evidence="3 4">FP3289</strain>
    </source>
</reference>
<gene>
    <name evidence="3" type="ORF">VSF3289_03758</name>
</gene>
<protein>
    <recommendedName>
        <fullName evidence="2">Cupin type-2 domain-containing protein</fullName>
    </recommendedName>
</protein>
<name>A0A1E3WFM5_9VIBR</name>
<feature type="domain" description="Cupin type-2" evidence="2">
    <location>
        <begin position="34"/>
        <end position="100"/>
    </location>
</feature>
<organism evidence="3 4">
    <name type="scientific">Vibrio scophthalmi</name>
    <dbReference type="NCBI Taxonomy" id="45658"/>
    <lineage>
        <taxon>Bacteria</taxon>
        <taxon>Pseudomonadati</taxon>
        <taxon>Pseudomonadota</taxon>
        <taxon>Gammaproteobacteria</taxon>
        <taxon>Vibrionales</taxon>
        <taxon>Vibrionaceae</taxon>
        <taxon>Vibrio</taxon>
    </lineage>
</organism>
<dbReference type="AlphaFoldDB" id="A0A1E3WFM5"/>
<evidence type="ECO:0000256" key="1">
    <source>
        <dbReference type="ARBA" id="ARBA00022723"/>
    </source>
</evidence>
<dbReference type="InterPro" id="IPR014710">
    <property type="entry name" value="RmlC-like_jellyroll"/>
</dbReference>
<dbReference type="InterPro" id="IPR011051">
    <property type="entry name" value="RmlC_Cupin_sf"/>
</dbReference>
<dbReference type="SUPFAM" id="SSF51182">
    <property type="entry name" value="RmlC-like cupins"/>
    <property type="match status" value="1"/>
</dbReference>
<comment type="caution">
    <text evidence="3">The sequence shown here is derived from an EMBL/GenBank/DDBJ whole genome shotgun (WGS) entry which is preliminary data.</text>
</comment>
<dbReference type="Pfam" id="PF07883">
    <property type="entry name" value="Cupin_2"/>
    <property type="match status" value="1"/>
</dbReference>
<evidence type="ECO:0000313" key="3">
    <source>
        <dbReference type="EMBL" id="ODS04619.1"/>
    </source>
</evidence>
<dbReference type="RefSeq" id="WP_038219174.1">
    <property type="nucleotide sequence ID" value="NZ_MDCJ01000007.1"/>
</dbReference>
<dbReference type="InterPro" id="IPR013096">
    <property type="entry name" value="Cupin_2"/>
</dbReference>
<dbReference type="Gene3D" id="2.60.120.10">
    <property type="entry name" value="Jelly Rolls"/>
    <property type="match status" value="1"/>
</dbReference>
<dbReference type="GO" id="GO:0046872">
    <property type="term" value="F:metal ion binding"/>
    <property type="evidence" value="ECO:0007669"/>
    <property type="project" value="UniProtKB-KW"/>
</dbReference>
<evidence type="ECO:0000313" key="4">
    <source>
        <dbReference type="Proteomes" id="UP000095131"/>
    </source>
</evidence>
<dbReference type="EMBL" id="MDCJ01000007">
    <property type="protein sequence ID" value="ODS04619.1"/>
    <property type="molecule type" value="Genomic_DNA"/>
</dbReference>
<dbReference type="PANTHER" id="PTHR35848:SF9">
    <property type="entry name" value="SLL1358 PROTEIN"/>
    <property type="match status" value="1"/>
</dbReference>
<accession>A0A1E3WFM5</accession>
<sequence>MAVVSVKNSEHYQWGEQCDGWHLVKSQNLSVIQERVPPGCSEVRHLHKKSEQFFFVISGCATLEVNGEIFELLENQGFHVASDTPHQLSNRGQTDLHFVVTSTPPSHGDRVEVRA</sequence>
<dbReference type="OrthoDB" id="9806121at2"/>